<evidence type="ECO:0000256" key="1">
    <source>
        <dbReference type="SAM" id="SignalP"/>
    </source>
</evidence>
<feature type="signal peptide" evidence="1">
    <location>
        <begin position="1"/>
        <end position="19"/>
    </location>
</feature>
<evidence type="ECO:0000313" key="3">
    <source>
        <dbReference type="Proteomes" id="UP001066276"/>
    </source>
</evidence>
<protein>
    <submittedName>
        <fullName evidence="2">Uncharacterized protein</fullName>
    </submittedName>
</protein>
<dbReference type="EMBL" id="JANPWB010000007">
    <property type="protein sequence ID" value="KAJ1171332.1"/>
    <property type="molecule type" value="Genomic_DNA"/>
</dbReference>
<keyword evidence="3" id="KW-1185">Reference proteome</keyword>
<dbReference type="AlphaFoldDB" id="A0AAV7T5S5"/>
<dbReference type="Proteomes" id="UP001066276">
    <property type="component" value="Chromosome 4_1"/>
</dbReference>
<feature type="chain" id="PRO_5043821082" evidence="1">
    <location>
        <begin position="20"/>
        <end position="158"/>
    </location>
</feature>
<reference evidence="2" key="1">
    <citation type="journal article" date="2022" name="bioRxiv">
        <title>Sequencing and chromosome-scale assembly of the giantPleurodeles waltlgenome.</title>
        <authorList>
            <person name="Brown T."/>
            <person name="Elewa A."/>
            <person name="Iarovenko S."/>
            <person name="Subramanian E."/>
            <person name="Araus A.J."/>
            <person name="Petzold A."/>
            <person name="Susuki M."/>
            <person name="Suzuki K.-i.T."/>
            <person name="Hayashi T."/>
            <person name="Toyoda A."/>
            <person name="Oliveira C."/>
            <person name="Osipova E."/>
            <person name="Leigh N.D."/>
            <person name="Simon A."/>
            <person name="Yun M.H."/>
        </authorList>
    </citation>
    <scope>NUCLEOTIDE SEQUENCE</scope>
    <source>
        <strain evidence="2">20211129_DDA</strain>
        <tissue evidence="2">Liver</tissue>
    </source>
</reference>
<name>A0AAV7T5S5_PLEWA</name>
<sequence length="158" mass="17946">MVVLAPLLILLYLAPQLERWLVQPYYLFSTLSLQELIDSRQLCAGRLSRGEALAPTVKVNMTSADFALMDGEIQALQADWKQWEDSVFQAQWGLQSMGNQKAISQQEFAAQVTQMEKGLQEFGACLQNWEKKLTPSEGKSTYKVHLGCWHQEKVNSHD</sequence>
<accession>A0AAV7T5S5</accession>
<evidence type="ECO:0000313" key="2">
    <source>
        <dbReference type="EMBL" id="KAJ1171332.1"/>
    </source>
</evidence>
<gene>
    <name evidence="2" type="ORF">NDU88_003195</name>
</gene>
<comment type="caution">
    <text evidence="2">The sequence shown here is derived from an EMBL/GenBank/DDBJ whole genome shotgun (WGS) entry which is preliminary data.</text>
</comment>
<proteinExistence type="predicted"/>
<organism evidence="2 3">
    <name type="scientific">Pleurodeles waltl</name>
    <name type="common">Iberian ribbed newt</name>
    <dbReference type="NCBI Taxonomy" id="8319"/>
    <lineage>
        <taxon>Eukaryota</taxon>
        <taxon>Metazoa</taxon>
        <taxon>Chordata</taxon>
        <taxon>Craniata</taxon>
        <taxon>Vertebrata</taxon>
        <taxon>Euteleostomi</taxon>
        <taxon>Amphibia</taxon>
        <taxon>Batrachia</taxon>
        <taxon>Caudata</taxon>
        <taxon>Salamandroidea</taxon>
        <taxon>Salamandridae</taxon>
        <taxon>Pleurodelinae</taxon>
        <taxon>Pleurodeles</taxon>
    </lineage>
</organism>
<keyword evidence="1" id="KW-0732">Signal</keyword>